<dbReference type="Proteomes" id="UP000636264">
    <property type="component" value="Unassembled WGS sequence"/>
</dbReference>
<dbReference type="InterPro" id="IPR012349">
    <property type="entry name" value="Split_barrel_FMN-bd"/>
</dbReference>
<dbReference type="InterPro" id="IPR038725">
    <property type="entry name" value="YdaG_split_barrel_FMN-bd"/>
</dbReference>
<reference evidence="2" key="2">
    <citation type="submission" date="2020-09" db="EMBL/GenBank/DDBJ databases">
        <authorList>
            <person name="Sun Q."/>
            <person name="Zhou Y."/>
        </authorList>
    </citation>
    <scope>NUCLEOTIDE SEQUENCE</scope>
    <source>
        <strain evidence="2">CGMCC 1.15320</strain>
    </source>
</reference>
<sequence>MTASDPEKAWKIAENTRACFFSVSGHQMPMSAIVRKDEGAIYFLTDANSEKVGEIQDDHTVQLSFADHSANDYLVVEGQAQVSNDREKIRELWSTFAQAWWDSPEDPNIRLISVSPNSAEFWDGPGSITASAKMLFAAVTGGRPDMGEKKHTGM</sequence>
<dbReference type="Pfam" id="PF16242">
    <property type="entry name" value="Pyrid_ox_like"/>
    <property type="match status" value="1"/>
</dbReference>
<protein>
    <recommendedName>
        <fullName evidence="1">General stress protein FMN-binding split barrel domain-containing protein</fullName>
    </recommendedName>
</protein>
<name>A0A916VXH8_9HYPH</name>
<gene>
    <name evidence="2" type="ORF">GCM10011385_00420</name>
</gene>
<comment type="caution">
    <text evidence="2">The sequence shown here is derived from an EMBL/GenBank/DDBJ whole genome shotgun (WGS) entry which is preliminary data.</text>
</comment>
<dbReference type="PANTHER" id="PTHR34818:SF1">
    <property type="entry name" value="PROTEIN BLI-3"/>
    <property type="match status" value="1"/>
</dbReference>
<reference evidence="2" key="1">
    <citation type="journal article" date="2014" name="Int. J. Syst. Evol. Microbiol.">
        <title>Complete genome sequence of Corynebacterium casei LMG S-19264T (=DSM 44701T), isolated from a smear-ripened cheese.</title>
        <authorList>
            <consortium name="US DOE Joint Genome Institute (JGI-PGF)"/>
            <person name="Walter F."/>
            <person name="Albersmeier A."/>
            <person name="Kalinowski J."/>
            <person name="Ruckert C."/>
        </authorList>
    </citation>
    <scope>NUCLEOTIDE SEQUENCE</scope>
    <source>
        <strain evidence="2">CGMCC 1.15320</strain>
    </source>
</reference>
<organism evidence="2 3">
    <name type="scientific">Nitratireductor aestuarii</name>
    <dbReference type="NCBI Taxonomy" id="1735103"/>
    <lineage>
        <taxon>Bacteria</taxon>
        <taxon>Pseudomonadati</taxon>
        <taxon>Pseudomonadota</taxon>
        <taxon>Alphaproteobacteria</taxon>
        <taxon>Hyphomicrobiales</taxon>
        <taxon>Phyllobacteriaceae</taxon>
        <taxon>Nitratireductor</taxon>
    </lineage>
</organism>
<evidence type="ECO:0000313" key="2">
    <source>
        <dbReference type="EMBL" id="GGA51091.1"/>
    </source>
</evidence>
<dbReference type="AlphaFoldDB" id="A0A916VXH8"/>
<dbReference type="InterPro" id="IPR052917">
    <property type="entry name" value="Stress-Dev_Protein"/>
</dbReference>
<evidence type="ECO:0000259" key="1">
    <source>
        <dbReference type="Pfam" id="PF16242"/>
    </source>
</evidence>
<dbReference type="SUPFAM" id="SSF50475">
    <property type="entry name" value="FMN-binding split barrel"/>
    <property type="match status" value="1"/>
</dbReference>
<dbReference type="Gene3D" id="2.30.110.10">
    <property type="entry name" value="Electron Transport, Fmn-binding Protein, Chain A"/>
    <property type="match status" value="1"/>
</dbReference>
<dbReference type="EMBL" id="BMIF01000001">
    <property type="protein sequence ID" value="GGA51091.1"/>
    <property type="molecule type" value="Genomic_DNA"/>
</dbReference>
<proteinExistence type="predicted"/>
<dbReference type="PANTHER" id="PTHR34818">
    <property type="entry name" value="PROTEIN BLI-3"/>
    <property type="match status" value="1"/>
</dbReference>
<dbReference type="RefSeq" id="WP_188718924.1">
    <property type="nucleotide sequence ID" value="NZ_BMIF01000001.1"/>
</dbReference>
<keyword evidence="3" id="KW-1185">Reference proteome</keyword>
<accession>A0A916VXH8</accession>
<feature type="domain" description="General stress protein FMN-binding split barrel" evidence="1">
    <location>
        <begin position="7"/>
        <end position="145"/>
    </location>
</feature>
<evidence type="ECO:0000313" key="3">
    <source>
        <dbReference type="Proteomes" id="UP000636264"/>
    </source>
</evidence>